<dbReference type="InterPro" id="IPR006665">
    <property type="entry name" value="OmpA-like"/>
</dbReference>
<dbReference type="SUPFAM" id="SSF103088">
    <property type="entry name" value="OmpA-like"/>
    <property type="match status" value="1"/>
</dbReference>
<dbReference type="Gene3D" id="3.30.1330.60">
    <property type="entry name" value="OmpA-like domain"/>
    <property type="match status" value="1"/>
</dbReference>
<keyword evidence="4" id="KW-0282">Flagellum</keyword>
<evidence type="ECO:0000256" key="2">
    <source>
        <dbReference type="SAM" id="SignalP"/>
    </source>
</evidence>
<keyword evidence="2" id="KW-0732">Signal</keyword>
<dbReference type="Pfam" id="PF18393">
    <property type="entry name" value="MotY_N"/>
    <property type="match status" value="1"/>
</dbReference>
<dbReference type="PANTHER" id="PTHR30329:SF21">
    <property type="entry name" value="LIPOPROTEIN YIAD-RELATED"/>
    <property type="match status" value="1"/>
</dbReference>
<sequence length="290" mass="32632">MVCNRIIVTLMLIASCAVNARENKWMAALDDSGWSFYGSKTSCVLSHEIRDFGSVKLISEAGEETRLKIKSTKIKPFINIVDVESVSPFWTSTPAIKLYSKTQAQRSQSTDELTVNNAENVINELNHGRWVKVVLTDDRQKNSSVVIQNINLTEPMAEFQQCENQLIAYNYQQIRDSAFYFNAASSSLNKQDINKLKGIAEYIRIDAQVQKVLVDGYSDQLGQFSSKMRISRQRAEEVAAMLIELGVPRKLLQIRSHGDRYLVSTESNSQALQSNRRATVRLVRKSGAGS</sequence>
<protein>
    <submittedName>
        <fullName evidence="4">Sodium-type flagellar protein MotY</fullName>
    </submittedName>
</protein>
<dbReference type="Proteomes" id="UP000215999">
    <property type="component" value="Unassembled WGS sequence"/>
</dbReference>
<organism evidence="4 5">
    <name type="scientific">Photobacterium sanguinicancri</name>
    <dbReference type="NCBI Taxonomy" id="875932"/>
    <lineage>
        <taxon>Bacteria</taxon>
        <taxon>Pseudomonadati</taxon>
        <taxon>Pseudomonadota</taxon>
        <taxon>Gammaproteobacteria</taxon>
        <taxon>Vibrionales</taxon>
        <taxon>Vibrionaceae</taxon>
        <taxon>Photobacterium</taxon>
    </lineage>
</organism>
<dbReference type="PRINTS" id="PR01023">
    <property type="entry name" value="NAFLGMOTY"/>
</dbReference>
<dbReference type="PROSITE" id="PS51257">
    <property type="entry name" value="PROKAR_LIPOPROTEIN"/>
    <property type="match status" value="1"/>
</dbReference>
<dbReference type="EMBL" id="NOIF01000034">
    <property type="protein sequence ID" value="OZS44556.1"/>
    <property type="molecule type" value="Genomic_DNA"/>
</dbReference>
<gene>
    <name evidence="4" type="ORF">ASV53_07705</name>
</gene>
<evidence type="ECO:0000259" key="3">
    <source>
        <dbReference type="PROSITE" id="PS51123"/>
    </source>
</evidence>
<dbReference type="PROSITE" id="PS51123">
    <property type="entry name" value="OMPA_2"/>
    <property type="match status" value="1"/>
</dbReference>
<dbReference type="Gene3D" id="2.60.40.2540">
    <property type="match status" value="1"/>
</dbReference>
<evidence type="ECO:0000313" key="4">
    <source>
        <dbReference type="EMBL" id="OZS44556.1"/>
    </source>
</evidence>
<evidence type="ECO:0000313" key="5">
    <source>
        <dbReference type="Proteomes" id="UP000215999"/>
    </source>
</evidence>
<feature type="signal peptide" evidence="2">
    <location>
        <begin position="1"/>
        <end position="20"/>
    </location>
</feature>
<feature type="domain" description="OmpA-like" evidence="3">
    <location>
        <begin position="168"/>
        <end position="286"/>
    </location>
</feature>
<accession>A0ABX4G0I2</accession>
<feature type="chain" id="PRO_5046601116" evidence="2">
    <location>
        <begin position="21"/>
        <end position="290"/>
    </location>
</feature>
<reference evidence="4 5" key="1">
    <citation type="journal article" date="2016" name="Antonie Van Leeuwenhoek">
        <title>Photobacterium sanguinicancri sp. nov. isolated from marine animals.</title>
        <authorList>
            <person name="Gomez-Gil B."/>
            <person name="Roque A."/>
            <person name="Rotllant G."/>
            <person name="Romalde J.L."/>
            <person name="Doce A."/>
            <person name="Eggermont M."/>
            <person name="Defoirdt T."/>
        </authorList>
    </citation>
    <scope>NUCLEOTIDE SEQUENCE [LARGE SCALE GENOMIC DNA]</scope>
    <source>
        <strain evidence="4 5">CAIM 1827</strain>
    </source>
</reference>
<proteinExistence type="predicted"/>
<comment type="caution">
    <text evidence="4">The sequence shown here is derived from an EMBL/GenBank/DDBJ whole genome shotgun (WGS) entry which is preliminary data.</text>
</comment>
<dbReference type="InterPro" id="IPR041544">
    <property type="entry name" value="MotY_N"/>
</dbReference>
<dbReference type="PANTHER" id="PTHR30329">
    <property type="entry name" value="STATOR ELEMENT OF FLAGELLAR MOTOR COMPLEX"/>
    <property type="match status" value="1"/>
</dbReference>
<evidence type="ECO:0000256" key="1">
    <source>
        <dbReference type="PROSITE-ProRule" id="PRU00473"/>
    </source>
</evidence>
<name>A0ABX4G0I2_9GAMM</name>
<keyword evidence="4" id="KW-0966">Cell projection</keyword>
<keyword evidence="4" id="KW-0969">Cilium</keyword>
<keyword evidence="5" id="KW-1185">Reference proteome</keyword>
<dbReference type="CDD" id="cd07185">
    <property type="entry name" value="OmpA_C-like"/>
    <property type="match status" value="1"/>
</dbReference>
<dbReference type="Pfam" id="PF00691">
    <property type="entry name" value="OmpA"/>
    <property type="match status" value="1"/>
</dbReference>
<dbReference type="InterPro" id="IPR050330">
    <property type="entry name" value="Bact_OuterMem_StrucFunc"/>
</dbReference>
<keyword evidence="1" id="KW-0472">Membrane</keyword>
<dbReference type="InterPro" id="IPR036737">
    <property type="entry name" value="OmpA-like_sf"/>
</dbReference>
<dbReference type="RefSeq" id="WP_094956673.1">
    <property type="nucleotide sequence ID" value="NZ_NOIF01000034.1"/>
</dbReference>